<feature type="domain" description="TOG" evidence="2">
    <location>
        <begin position="451"/>
        <end position="700"/>
    </location>
</feature>
<feature type="region of interest" description="Disordered" evidence="1">
    <location>
        <begin position="191"/>
        <end position="294"/>
    </location>
</feature>
<dbReference type="InterPro" id="IPR016024">
    <property type="entry name" value="ARM-type_fold"/>
</dbReference>
<evidence type="ECO:0000256" key="1">
    <source>
        <dbReference type="SAM" id="MobiDB-lite"/>
    </source>
</evidence>
<dbReference type="Proteomes" id="UP000002630">
    <property type="component" value="Unassembled WGS sequence"/>
</dbReference>
<dbReference type="SMART" id="SM01349">
    <property type="entry name" value="TOG"/>
    <property type="match status" value="1"/>
</dbReference>
<keyword evidence="4" id="KW-1185">Reference proteome</keyword>
<dbReference type="OrthoDB" id="10485426at2759"/>
<dbReference type="InParanoid" id="D7G5Z1"/>
<feature type="compositionally biased region" description="Polar residues" evidence="1">
    <location>
        <begin position="202"/>
        <end position="211"/>
    </location>
</feature>
<evidence type="ECO:0000313" key="3">
    <source>
        <dbReference type="EMBL" id="CBJ33911.1"/>
    </source>
</evidence>
<organism evidence="3 4">
    <name type="scientific">Ectocarpus siliculosus</name>
    <name type="common">Brown alga</name>
    <name type="synonym">Conferva siliculosa</name>
    <dbReference type="NCBI Taxonomy" id="2880"/>
    <lineage>
        <taxon>Eukaryota</taxon>
        <taxon>Sar</taxon>
        <taxon>Stramenopiles</taxon>
        <taxon>Ochrophyta</taxon>
        <taxon>PX clade</taxon>
        <taxon>Phaeophyceae</taxon>
        <taxon>Ectocarpales</taxon>
        <taxon>Ectocarpaceae</taxon>
        <taxon>Ectocarpus</taxon>
    </lineage>
</organism>
<dbReference type="AlphaFoldDB" id="D7G5Z1"/>
<evidence type="ECO:0000313" key="4">
    <source>
        <dbReference type="Proteomes" id="UP000002630"/>
    </source>
</evidence>
<feature type="region of interest" description="Disordered" evidence="1">
    <location>
        <begin position="821"/>
        <end position="853"/>
    </location>
</feature>
<accession>D7G5Z1</accession>
<dbReference type="InterPro" id="IPR011989">
    <property type="entry name" value="ARM-like"/>
</dbReference>
<protein>
    <recommendedName>
        <fullName evidence="2">TOG domain-containing protein</fullName>
    </recommendedName>
</protein>
<gene>
    <name evidence="3" type="ORF">Esi_0696_0002</name>
</gene>
<dbReference type="InterPro" id="IPR034085">
    <property type="entry name" value="TOG"/>
</dbReference>
<feature type="region of interest" description="Disordered" evidence="1">
    <location>
        <begin position="319"/>
        <end position="341"/>
    </location>
</feature>
<evidence type="ECO:0000259" key="2">
    <source>
        <dbReference type="SMART" id="SM01349"/>
    </source>
</evidence>
<dbReference type="Gene3D" id="1.25.10.10">
    <property type="entry name" value="Leucine-rich Repeat Variant"/>
    <property type="match status" value="2"/>
</dbReference>
<feature type="compositionally biased region" description="Basic and acidic residues" evidence="1">
    <location>
        <begin position="250"/>
        <end position="259"/>
    </location>
</feature>
<proteinExistence type="predicted"/>
<sequence>MAGSPQGQIFDVVALKSSEVPASVDISKDLETNGLRCLGEMFSCVVGKEMTADQMGTLVRSTLSCHKSSSKFCGEEARKAMEAALANADPEPLLSAVLPLALDTHPKVACRGLMCTAECLSRLLEGSVAGRGLVDGVDVKSVVAALAKGASSRDSDGKEAAWRGVEMEVGSSGAGGAGVCGFGGGMWTGTATRGVGEPWTKDTGSAVSSATGARGGERPRPLQPRKGSSGKQQQQEEEEGDVKVSSVGARGEEGARCWEDAVATTPAKGTPDQCPERHVESDDEGPAATGGAVMLGEPITDSKVLMAVRMPEATASAEADVSCGGGAGTEHEASGGLEKASGEVPVFEATAASGGLVVEVDGARLQAIEEVSSEERQMAGAPQGEIFDVVALTSSEVPASVDVSKDLEAVGGTDERLAVLGRDVQVSSEERQMAGAPQGEIFDVVALTSSEVPASVDVSKDLEAVRTHSGVTDWASLFAAVSSARTLVLHHRDMFGGEDGGPGLIGRLVSLVADAVSNRRSVVQTNGLRCLGEMFSCVVGKEMTADQMGTLVRSTLSCHKSSSKFCGEEARKAMEAALANADPEPLLSAVLPLALDRHPKVACRGLMCTAECLSRLLEGSVAGRGLVDGVDVKSVLAALAKGASSRDSDGKEAAWRGVEMCRKALGEDVFEATITEHLDRKGVRAIRDMVSDKGRRKNRTARAAAAAAGVGTATAGRPSMRFRLRVADGGAFGKPAASGGLGGRDALPTAGDGGCGRRALVGEEGAEGDRIPACDSSSCDGEAGFGAAGVYGIDGASSSRRRRRGPGESVIEDIVPTSVSTAEGTAGIGNDVSTEGLSIGGEGTRNCGSRTGSCDELAGKVSTPFL</sequence>
<name>D7G5Z1_ECTSI</name>
<dbReference type="EMBL" id="FN649760">
    <property type="protein sequence ID" value="CBJ33911.1"/>
    <property type="molecule type" value="Genomic_DNA"/>
</dbReference>
<dbReference type="SUPFAM" id="SSF48371">
    <property type="entry name" value="ARM repeat"/>
    <property type="match status" value="1"/>
</dbReference>
<reference evidence="3 4" key="1">
    <citation type="journal article" date="2010" name="Nature">
        <title>The Ectocarpus genome and the independent evolution of multicellularity in brown algae.</title>
        <authorList>
            <person name="Cock J.M."/>
            <person name="Sterck L."/>
            <person name="Rouze P."/>
            <person name="Scornet D."/>
            <person name="Allen A.E."/>
            <person name="Amoutzias G."/>
            <person name="Anthouard V."/>
            <person name="Artiguenave F."/>
            <person name="Aury J.M."/>
            <person name="Badger J.H."/>
            <person name="Beszteri B."/>
            <person name="Billiau K."/>
            <person name="Bonnet E."/>
            <person name="Bothwell J.H."/>
            <person name="Bowler C."/>
            <person name="Boyen C."/>
            <person name="Brownlee C."/>
            <person name="Carrano C.J."/>
            <person name="Charrier B."/>
            <person name="Cho G.Y."/>
            <person name="Coelho S.M."/>
            <person name="Collen J."/>
            <person name="Corre E."/>
            <person name="Da Silva C."/>
            <person name="Delage L."/>
            <person name="Delaroque N."/>
            <person name="Dittami S.M."/>
            <person name="Doulbeau S."/>
            <person name="Elias M."/>
            <person name="Farnham G."/>
            <person name="Gachon C.M."/>
            <person name="Gschloessl B."/>
            <person name="Heesch S."/>
            <person name="Jabbari K."/>
            <person name="Jubin C."/>
            <person name="Kawai H."/>
            <person name="Kimura K."/>
            <person name="Kloareg B."/>
            <person name="Kupper F.C."/>
            <person name="Lang D."/>
            <person name="Le Bail A."/>
            <person name="Leblanc C."/>
            <person name="Lerouge P."/>
            <person name="Lohr M."/>
            <person name="Lopez P.J."/>
            <person name="Martens C."/>
            <person name="Maumus F."/>
            <person name="Michel G."/>
            <person name="Miranda-Saavedra D."/>
            <person name="Morales J."/>
            <person name="Moreau H."/>
            <person name="Motomura T."/>
            <person name="Nagasato C."/>
            <person name="Napoli C.A."/>
            <person name="Nelson D.R."/>
            <person name="Nyvall-Collen P."/>
            <person name="Peters A.F."/>
            <person name="Pommier C."/>
            <person name="Potin P."/>
            <person name="Poulain J."/>
            <person name="Quesneville H."/>
            <person name="Read B."/>
            <person name="Rensing S.A."/>
            <person name="Ritter A."/>
            <person name="Rousvoal S."/>
            <person name="Samanta M."/>
            <person name="Samson G."/>
            <person name="Schroeder D.C."/>
            <person name="Segurens B."/>
            <person name="Strittmatter M."/>
            <person name="Tonon T."/>
            <person name="Tregear J.W."/>
            <person name="Valentin K."/>
            <person name="von Dassow P."/>
            <person name="Yamagishi T."/>
            <person name="Van de Peer Y."/>
            <person name="Wincker P."/>
        </authorList>
    </citation>
    <scope>NUCLEOTIDE SEQUENCE [LARGE SCALE GENOMIC DNA]</scope>
    <source>
        <strain evidence="4">Ec32 / CCAP1310/4</strain>
    </source>
</reference>